<dbReference type="Proteomes" id="UP001214628">
    <property type="component" value="Chromosome 1"/>
</dbReference>
<feature type="domain" description="RRM" evidence="5">
    <location>
        <begin position="97"/>
        <end position="172"/>
    </location>
</feature>
<evidence type="ECO:0000256" key="1">
    <source>
        <dbReference type="ARBA" id="ARBA00022737"/>
    </source>
</evidence>
<keyword evidence="1" id="KW-0677">Repeat</keyword>
<gene>
    <name evidence="6" type="ORF">MPSI1_000616</name>
</gene>
<keyword evidence="7" id="KW-1185">Reference proteome</keyword>
<dbReference type="GO" id="GO:0003729">
    <property type="term" value="F:mRNA binding"/>
    <property type="evidence" value="ECO:0007669"/>
    <property type="project" value="TreeGrafter"/>
</dbReference>
<dbReference type="Pfam" id="PF00076">
    <property type="entry name" value="RRM_1"/>
    <property type="match status" value="2"/>
</dbReference>
<dbReference type="PROSITE" id="PS50102">
    <property type="entry name" value="RRM"/>
    <property type="match status" value="2"/>
</dbReference>
<evidence type="ECO:0000313" key="7">
    <source>
        <dbReference type="Proteomes" id="UP001214628"/>
    </source>
</evidence>
<accession>A0AAF0FBZ5</accession>
<feature type="compositionally biased region" description="Polar residues" evidence="4">
    <location>
        <begin position="266"/>
        <end position="276"/>
    </location>
</feature>
<evidence type="ECO:0000256" key="4">
    <source>
        <dbReference type="SAM" id="MobiDB-lite"/>
    </source>
</evidence>
<feature type="compositionally biased region" description="Basic and acidic residues" evidence="4">
    <location>
        <begin position="421"/>
        <end position="439"/>
    </location>
</feature>
<feature type="compositionally biased region" description="Polar residues" evidence="4">
    <location>
        <begin position="387"/>
        <end position="406"/>
    </location>
</feature>
<dbReference type="SUPFAM" id="SSF54928">
    <property type="entry name" value="RNA-binding domain, RBD"/>
    <property type="match status" value="2"/>
</dbReference>
<dbReference type="InterPro" id="IPR034156">
    <property type="entry name" value="Hrp1_RRM1"/>
</dbReference>
<feature type="compositionally biased region" description="Basic and acidic residues" evidence="4">
    <location>
        <begin position="73"/>
        <end position="89"/>
    </location>
</feature>
<sequence>MSKADEADDLYADLYGEEAGATSTPTQAPSADSTVAAPAPSAPAPAAAPAAPASGSFIPGSSTEAPLSPQHVESAEERTAAAARGEHIAPQDLPDEGKMFVGGLNWDTSEESLRKYFGQFGPVSSCTVMRDGTSGRSRGFAFVTFSDPKSVNAVMVREHYLDGKIIDPKRAIPRPEQSKTQKCFVGGLPQTVTQDSFKQLFQQFGHVLDSTVMMDKDTGRPRGFGFVTFESDDGVERTLANQPLMLDGKQIEVKRAQSRGQPAPNPVQNRYGTTPSDAGRAGQAPIRAWGAQSTESARPATGGAQGNFDPQAMAKMYQQMGWGSSAWNPQMVWQQMMSAYMGGGAAKGGWNPAAMGGNMMGSPSGVNANNAAAAYMRAYSGAGGAPTGQSDAGTPSWNARGNSQQTDDPRGRSANSGSSGQRERSPVRGSRNYDERSRF</sequence>
<dbReference type="InterPro" id="IPR012677">
    <property type="entry name" value="Nucleotide-bd_a/b_plait_sf"/>
</dbReference>
<feature type="region of interest" description="Disordered" evidence="4">
    <location>
        <begin position="288"/>
        <end position="307"/>
    </location>
</feature>
<name>A0AAF0FBZ5_9BASI</name>
<dbReference type="GO" id="GO:0006417">
    <property type="term" value="P:regulation of translation"/>
    <property type="evidence" value="ECO:0007669"/>
    <property type="project" value="TreeGrafter"/>
</dbReference>
<dbReference type="EMBL" id="CP118375">
    <property type="protein sequence ID" value="WFD41977.1"/>
    <property type="molecule type" value="Genomic_DNA"/>
</dbReference>
<feature type="region of interest" description="Disordered" evidence="4">
    <location>
        <begin position="382"/>
        <end position="439"/>
    </location>
</feature>
<feature type="domain" description="RRM" evidence="5">
    <location>
        <begin position="181"/>
        <end position="258"/>
    </location>
</feature>
<feature type="compositionally biased region" description="Low complexity" evidence="4">
    <location>
        <begin position="28"/>
        <end position="54"/>
    </location>
</feature>
<keyword evidence="2 3" id="KW-0694">RNA-binding</keyword>
<dbReference type="CDD" id="cd12577">
    <property type="entry name" value="RRM1_Hrp1p"/>
    <property type="match status" value="1"/>
</dbReference>
<reference evidence="6" key="1">
    <citation type="submission" date="2023-02" db="EMBL/GenBank/DDBJ databases">
        <title>Mating type loci evolution in Malassezia.</title>
        <authorList>
            <person name="Coelho M.A."/>
        </authorList>
    </citation>
    <scope>NUCLEOTIDE SEQUENCE</scope>
    <source>
        <strain evidence="6">CBS 14136</strain>
    </source>
</reference>
<feature type="compositionally biased region" description="Acidic residues" evidence="4">
    <location>
        <begin position="1"/>
        <end position="11"/>
    </location>
</feature>
<dbReference type="PANTHER" id="PTHR48032:SF6">
    <property type="entry name" value="RNA-BINDING (RRM_RBD_RNP MOTIFS) FAMILY PROTEIN"/>
    <property type="match status" value="1"/>
</dbReference>
<protein>
    <recommendedName>
        <fullName evidence="5">RRM domain-containing protein</fullName>
    </recommendedName>
</protein>
<dbReference type="InterPro" id="IPR000504">
    <property type="entry name" value="RRM_dom"/>
</dbReference>
<evidence type="ECO:0000259" key="5">
    <source>
        <dbReference type="PROSITE" id="PS50102"/>
    </source>
</evidence>
<organism evidence="6 7">
    <name type="scientific">Malassezia psittaci</name>
    <dbReference type="NCBI Taxonomy" id="1821823"/>
    <lineage>
        <taxon>Eukaryota</taxon>
        <taxon>Fungi</taxon>
        <taxon>Dikarya</taxon>
        <taxon>Basidiomycota</taxon>
        <taxon>Ustilaginomycotina</taxon>
        <taxon>Malasseziomycetes</taxon>
        <taxon>Malasseziales</taxon>
        <taxon>Malasseziaceae</taxon>
        <taxon>Malassezia</taxon>
    </lineage>
</organism>
<dbReference type="PANTHER" id="PTHR48032">
    <property type="entry name" value="RNA-BINDING PROTEIN MUSASHI HOMOLOG RBP6"/>
    <property type="match status" value="1"/>
</dbReference>
<dbReference type="FunFam" id="3.30.70.330:FF:000025">
    <property type="entry name" value="RNA-binding protein Musashi homolog 2 isoform X1"/>
    <property type="match status" value="1"/>
</dbReference>
<feature type="region of interest" description="Disordered" evidence="4">
    <location>
        <begin position="256"/>
        <end position="282"/>
    </location>
</feature>
<evidence type="ECO:0000256" key="2">
    <source>
        <dbReference type="ARBA" id="ARBA00022884"/>
    </source>
</evidence>
<evidence type="ECO:0000256" key="3">
    <source>
        <dbReference type="PROSITE-ProRule" id="PRU00176"/>
    </source>
</evidence>
<dbReference type="SMART" id="SM00360">
    <property type="entry name" value="RRM"/>
    <property type="match status" value="2"/>
</dbReference>
<feature type="region of interest" description="Disordered" evidence="4">
    <location>
        <begin position="1"/>
        <end position="96"/>
    </location>
</feature>
<proteinExistence type="predicted"/>
<dbReference type="Gene3D" id="3.30.70.330">
    <property type="match status" value="2"/>
</dbReference>
<dbReference type="InterPro" id="IPR035979">
    <property type="entry name" value="RBD_domain_sf"/>
</dbReference>
<evidence type="ECO:0000313" key="6">
    <source>
        <dbReference type="EMBL" id="WFD41977.1"/>
    </source>
</evidence>
<dbReference type="AlphaFoldDB" id="A0AAF0FBZ5"/>